<dbReference type="NCBIfam" id="NF007833">
    <property type="entry name" value="PRK10545.1"/>
    <property type="match status" value="1"/>
</dbReference>
<protein>
    <recommendedName>
        <fullName evidence="7">Excinuclease cho</fullName>
    </recommendedName>
    <alternativeName>
        <fullName evidence="9">Endonuclease cho</fullName>
    </alternativeName>
    <alternativeName>
        <fullName evidence="8">UvrC homolog protein</fullName>
    </alternativeName>
</protein>
<reference evidence="11" key="1">
    <citation type="journal article" date="2007" name="Int. J. Syst. Evol. Microbiol.">
        <title>Luteimonas composti sp. nov., a moderately thermophilic bacterium isolated from food waste.</title>
        <authorList>
            <person name="Young C.C."/>
            <person name="Kampfer P."/>
            <person name="Chen W.M."/>
            <person name="Yen W.S."/>
            <person name="Arun A.B."/>
            <person name="Lai W.A."/>
            <person name="Shen F.T."/>
            <person name="Rekha P.D."/>
            <person name="Lin K.Y."/>
            <person name="Chou J.H."/>
        </authorList>
    </citation>
    <scope>NUCLEOTIDE SEQUENCE</scope>
    <source>
        <strain evidence="11">CC-YY355</strain>
    </source>
</reference>
<evidence type="ECO:0000256" key="2">
    <source>
        <dbReference type="ARBA" id="ARBA00022769"/>
    </source>
</evidence>
<keyword evidence="3 11" id="KW-0378">Hydrolase</keyword>
<dbReference type="Gene3D" id="3.40.1440.10">
    <property type="entry name" value="GIY-YIG endonuclease"/>
    <property type="match status" value="1"/>
</dbReference>
<dbReference type="CDD" id="cd10434">
    <property type="entry name" value="GIY-YIG_UvrC_Cho"/>
    <property type="match status" value="1"/>
</dbReference>
<evidence type="ECO:0000256" key="9">
    <source>
        <dbReference type="ARBA" id="ARBA00042732"/>
    </source>
</evidence>
<sequence>MYVPLPARRTEAAHYAYPEHLRPQIASLPRAPGVYVFLGESGPVPLYIGKSVDIRHRVMDHMRTPEEARLLRQTRRIEFTRTAGDLGAQLLEAQQIKLRQPVHNKLLRRRRELYSIRLLRGRPEVVHSAGLPFASAQRLYGLYSSRAAALQALRAIADDNRLCYGLLGIERLPAGRPCFRAALDRCTGACAGREPLAEHEARLEAALQERQVVAWPYAGAVGIVEEGLDMSQIHVVRDWHYLGSARTRAEARRLVAEAPAPGFDNDGYRILSGPLMAGQHRILLL</sequence>
<evidence type="ECO:0000256" key="7">
    <source>
        <dbReference type="ARBA" id="ARBA00040756"/>
    </source>
</evidence>
<evidence type="ECO:0000256" key="5">
    <source>
        <dbReference type="ARBA" id="ARBA00023204"/>
    </source>
</evidence>
<name>A0ABT6MVI3_9GAMM</name>
<evidence type="ECO:0000313" key="11">
    <source>
        <dbReference type="EMBL" id="MDH7454634.1"/>
    </source>
</evidence>
<dbReference type="InterPro" id="IPR035901">
    <property type="entry name" value="GIY-YIG_endonuc_sf"/>
</dbReference>
<dbReference type="PANTHER" id="PTHR30562">
    <property type="entry name" value="UVRC/OXIDOREDUCTASE"/>
    <property type="match status" value="1"/>
</dbReference>
<evidence type="ECO:0000256" key="1">
    <source>
        <dbReference type="ARBA" id="ARBA00022763"/>
    </source>
</evidence>
<evidence type="ECO:0000256" key="4">
    <source>
        <dbReference type="ARBA" id="ARBA00022881"/>
    </source>
</evidence>
<keyword evidence="6" id="KW-0742">SOS response</keyword>
<dbReference type="PROSITE" id="PS50164">
    <property type="entry name" value="GIY_YIG"/>
    <property type="match status" value="1"/>
</dbReference>
<evidence type="ECO:0000259" key="10">
    <source>
        <dbReference type="PROSITE" id="PS50164"/>
    </source>
</evidence>
<dbReference type="Proteomes" id="UP001160550">
    <property type="component" value="Unassembled WGS sequence"/>
</dbReference>
<proteinExistence type="predicted"/>
<keyword evidence="12" id="KW-1185">Reference proteome</keyword>
<dbReference type="InterPro" id="IPR050066">
    <property type="entry name" value="UvrABC_protein_C"/>
</dbReference>
<evidence type="ECO:0000313" key="12">
    <source>
        <dbReference type="Proteomes" id="UP001160550"/>
    </source>
</evidence>
<organism evidence="11 12">
    <name type="scientific">Luteimonas composti</name>
    <dbReference type="NCBI Taxonomy" id="398257"/>
    <lineage>
        <taxon>Bacteria</taxon>
        <taxon>Pseudomonadati</taxon>
        <taxon>Pseudomonadota</taxon>
        <taxon>Gammaproteobacteria</taxon>
        <taxon>Lysobacterales</taxon>
        <taxon>Lysobacteraceae</taxon>
        <taxon>Luteimonas</taxon>
    </lineage>
</organism>
<accession>A0ABT6MVI3</accession>
<dbReference type="InterPro" id="IPR000305">
    <property type="entry name" value="GIY-YIG_endonuc"/>
</dbReference>
<dbReference type="SMART" id="SM00465">
    <property type="entry name" value="GIYc"/>
    <property type="match status" value="1"/>
</dbReference>
<feature type="domain" description="GIY-YIG" evidence="10">
    <location>
        <begin position="30"/>
        <end position="105"/>
    </location>
</feature>
<gene>
    <name evidence="11" type="primary">cho</name>
    <name evidence="11" type="ORF">QF205_16375</name>
</gene>
<dbReference type="InterPro" id="IPR047296">
    <property type="entry name" value="GIY-YIG_UvrC_Cho"/>
</dbReference>
<keyword evidence="2" id="KW-0228">DNA excision</keyword>
<reference evidence="11" key="2">
    <citation type="submission" date="2023-04" db="EMBL/GenBank/DDBJ databases">
        <authorList>
            <person name="Sun J.-Q."/>
        </authorList>
    </citation>
    <scope>NUCLEOTIDE SEQUENCE</scope>
    <source>
        <strain evidence="11">CC-YY355</strain>
    </source>
</reference>
<dbReference type="GO" id="GO:0016787">
    <property type="term" value="F:hydrolase activity"/>
    <property type="evidence" value="ECO:0007669"/>
    <property type="project" value="UniProtKB-KW"/>
</dbReference>
<evidence type="ECO:0000256" key="6">
    <source>
        <dbReference type="ARBA" id="ARBA00023236"/>
    </source>
</evidence>
<keyword evidence="5" id="KW-0234">DNA repair</keyword>
<keyword evidence="1" id="KW-0227">DNA damage</keyword>
<keyword evidence="4" id="KW-0267">Excision nuclease</keyword>
<dbReference type="EMBL" id="JARYGX010000032">
    <property type="protein sequence ID" value="MDH7454634.1"/>
    <property type="molecule type" value="Genomic_DNA"/>
</dbReference>
<evidence type="ECO:0000256" key="8">
    <source>
        <dbReference type="ARBA" id="ARBA00042138"/>
    </source>
</evidence>
<dbReference type="RefSeq" id="WP_280943861.1">
    <property type="nucleotide sequence ID" value="NZ_JARYGX010000032.1"/>
</dbReference>
<dbReference type="PANTHER" id="PTHR30562:SF10">
    <property type="entry name" value="EXCINUCLEASE CHO"/>
    <property type="match status" value="1"/>
</dbReference>
<comment type="caution">
    <text evidence="11">The sequence shown here is derived from an EMBL/GenBank/DDBJ whole genome shotgun (WGS) entry which is preliminary data.</text>
</comment>
<evidence type="ECO:0000256" key="3">
    <source>
        <dbReference type="ARBA" id="ARBA00022801"/>
    </source>
</evidence>
<dbReference type="SUPFAM" id="SSF82771">
    <property type="entry name" value="GIY-YIG endonuclease"/>
    <property type="match status" value="1"/>
</dbReference>